<dbReference type="STRING" id="1774273.LPB03_08605"/>
<keyword evidence="1 2" id="KW-0732">Signal</keyword>
<accession>A0A1B8U2W5</accession>
<dbReference type="InterPro" id="IPR015943">
    <property type="entry name" value="WD40/YVTN_repeat-like_dom_sf"/>
</dbReference>
<evidence type="ECO:0000256" key="2">
    <source>
        <dbReference type="SAM" id="SignalP"/>
    </source>
</evidence>
<dbReference type="NCBIfam" id="TIGR04183">
    <property type="entry name" value="Por_Secre_tail"/>
    <property type="match status" value="1"/>
</dbReference>
<dbReference type="EMBL" id="LSFM01000003">
    <property type="protein sequence ID" value="OBY66227.1"/>
    <property type="molecule type" value="Genomic_DNA"/>
</dbReference>
<dbReference type="KEGG" id="pob:LPB03_08605"/>
<gene>
    <name evidence="4" type="ORF">LPB3_01990</name>
</gene>
<organism evidence="4 5">
    <name type="scientific">Polaribacter vadi</name>
    <dbReference type="NCBI Taxonomy" id="1774273"/>
    <lineage>
        <taxon>Bacteria</taxon>
        <taxon>Pseudomonadati</taxon>
        <taxon>Bacteroidota</taxon>
        <taxon>Flavobacteriia</taxon>
        <taxon>Flavobacteriales</taxon>
        <taxon>Flavobacteriaceae</taxon>
    </lineage>
</organism>
<dbReference type="InterPro" id="IPR026444">
    <property type="entry name" value="Secre_tail"/>
</dbReference>
<dbReference type="InterPro" id="IPR048954">
    <property type="entry name" value="PorZ_N"/>
</dbReference>
<dbReference type="Gene3D" id="2.60.40.4070">
    <property type="match status" value="1"/>
</dbReference>
<feature type="signal peptide" evidence="2">
    <location>
        <begin position="1"/>
        <end position="18"/>
    </location>
</feature>
<protein>
    <recommendedName>
        <fullName evidence="3">PorZ N-terminal beta-propeller domain-containing protein</fullName>
    </recommendedName>
</protein>
<dbReference type="InterPro" id="IPR011047">
    <property type="entry name" value="Quinoprotein_ADH-like_sf"/>
</dbReference>
<feature type="domain" description="PorZ N-terminal beta-propeller" evidence="3">
    <location>
        <begin position="45"/>
        <end position="202"/>
    </location>
</feature>
<comment type="caution">
    <text evidence="4">The sequence shown here is derived from an EMBL/GenBank/DDBJ whole genome shotgun (WGS) entry which is preliminary data.</text>
</comment>
<evidence type="ECO:0000256" key="1">
    <source>
        <dbReference type="ARBA" id="ARBA00022729"/>
    </source>
</evidence>
<dbReference type="RefSeq" id="WP_065317938.1">
    <property type="nucleotide sequence ID" value="NZ_CP017477.1"/>
</dbReference>
<dbReference type="SUPFAM" id="SSF63829">
    <property type="entry name" value="Calcium-dependent phosphotriesterase"/>
    <property type="match status" value="1"/>
</dbReference>
<sequence length="775" mass="85925">MKKTVSIYILFLTVLSSAQTNYSDSWEDFYSYNNVKDFVKVNDIVYALSDNAVFTYNETTSEINKLSSIQGLSGDITSSIHYNSTFKRLVIGYETGLIEVVDENGVITISSDIVNFNQSSQKRINHISEYGNTLYLSTPFAIVEYDIENLEFGDTFFIGNGSTSLNINETLINGDKIYAATEDGIFNAALTSNLLIDFNNWQQQYNGRNFSHIINFNNKIYITENSNLFDLNNNILTLVRNFFEPIINLNSSTLNLIVSLNKKIIVLDASENQTVEFNTILDFDFTATNAFFDNNTIYIGTKEFGILKTTSASSNEYQEIHPEGPLENGVFAIEVKNNDLWVVYGGYSAFYGSLFFRKGFSHFNGENWINTKYDPDFPVTDLNHISIDPNAENRVYISSMGDTRDINSVSTGGLMVVENDEIKTFYNHLNSGLEDLESTLPNRVTVRVTATKFDKQGNLWVANINTGDELKKLSPSGQWSSFDISSLQTIFAFGLSEISIDNNNTVWIGTRRNGVYAFNENGNRKRALISTPNLGNLPETDVLTVAADKSNRIWLGTRNGMVVFRNASSIFDAEVLNAQPVIIEENGVGERLLGDQRINTIFVDGADNKWFGTDNGGALYTNPSGQTTLANFSKANSPLPSNRILKIRVDEANGKVYFATDNGIVAYNSNVSPFGESLGEVYAYPNPALKNHETITIDGRNGTNLPKGTNVKILDVAGNLVYETNVVEGQQLQGGKVIWNKKNLAGRSVASGVYIVLLTNDDGSETATAKIAIVN</sequence>
<keyword evidence="5" id="KW-1185">Reference proteome</keyword>
<evidence type="ECO:0000313" key="5">
    <source>
        <dbReference type="Proteomes" id="UP000092584"/>
    </source>
</evidence>
<reference evidence="5" key="1">
    <citation type="submission" date="2016-02" db="EMBL/GenBank/DDBJ databases">
        <authorList>
            <person name="Shin S.-K."/>
            <person name="Yi H."/>
            <person name="Kim E."/>
        </authorList>
    </citation>
    <scope>NUCLEOTIDE SEQUENCE [LARGE SCALE GENOMIC DNA]</scope>
    <source>
        <strain evidence="5">LPB0003</strain>
    </source>
</reference>
<evidence type="ECO:0000259" key="3">
    <source>
        <dbReference type="Pfam" id="PF21544"/>
    </source>
</evidence>
<evidence type="ECO:0000313" key="4">
    <source>
        <dbReference type="EMBL" id="OBY66227.1"/>
    </source>
</evidence>
<dbReference type="Proteomes" id="UP000092584">
    <property type="component" value="Unassembled WGS sequence"/>
</dbReference>
<dbReference type="Pfam" id="PF21544">
    <property type="entry name" value="PorZ_N_b_propeller"/>
    <property type="match status" value="1"/>
</dbReference>
<dbReference type="SUPFAM" id="SSF50998">
    <property type="entry name" value="Quinoprotein alcohol dehydrogenase-like"/>
    <property type="match status" value="1"/>
</dbReference>
<name>A0A1B8U2W5_9FLAO</name>
<dbReference type="OrthoDB" id="9807410at2"/>
<dbReference type="AlphaFoldDB" id="A0A1B8U2W5"/>
<dbReference type="Gene3D" id="2.130.10.10">
    <property type="entry name" value="YVTN repeat-like/Quinoprotein amine dehydrogenase"/>
    <property type="match status" value="2"/>
</dbReference>
<feature type="chain" id="PRO_5008615921" description="PorZ N-terminal beta-propeller domain-containing protein" evidence="2">
    <location>
        <begin position="19"/>
        <end position="775"/>
    </location>
</feature>
<proteinExistence type="predicted"/>